<evidence type="ECO:0000256" key="1">
    <source>
        <dbReference type="SAM" id="Phobius"/>
    </source>
</evidence>
<organism evidence="2 3">
    <name type="scientific">Pseudaeromonas sharmana</name>
    <dbReference type="NCBI Taxonomy" id="328412"/>
    <lineage>
        <taxon>Bacteria</taxon>
        <taxon>Pseudomonadati</taxon>
        <taxon>Pseudomonadota</taxon>
        <taxon>Gammaproteobacteria</taxon>
        <taxon>Aeromonadales</taxon>
        <taxon>Aeromonadaceae</taxon>
        <taxon>Pseudaeromonas</taxon>
    </lineage>
</organism>
<comment type="caution">
    <text evidence="2">The sequence shown here is derived from an EMBL/GenBank/DDBJ whole genome shotgun (WGS) entry which is preliminary data.</text>
</comment>
<keyword evidence="3" id="KW-1185">Reference proteome</keyword>
<keyword evidence="1" id="KW-1133">Transmembrane helix</keyword>
<sequence>MSQLRAPKPLLFLDILGSILLLWGLIEHFGWAQLMPEAWRFPYYQPVLLVTGLLLIAPYQFFIVVDALRQRRR</sequence>
<proteinExistence type="predicted"/>
<keyword evidence="1" id="KW-0812">Transmembrane</keyword>
<gene>
    <name evidence="2" type="ORF">ACFOSS_08150</name>
</gene>
<evidence type="ECO:0000313" key="3">
    <source>
        <dbReference type="Proteomes" id="UP001595692"/>
    </source>
</evidence>
<reference evidence="3" key="1">
    <citation type="journal article" date="2019" name="Int. J. Syst. Evol. Microbiol.">
        <title>The Global Catalogue of Microorganisms (GCM) 10K type strain sequencing project: providing services to taxonomists for standard genome sequencing and annotation.</title>
        <authorList>
            <consortium name="The Broad Institute Genomics Platform"/>
            <consortium name="The Broad Institute Genome Sequencing Center for Infectious Disease"/>
            <person name="Wu L."/>
            <person name="Ma J."/>
        </authorList>
    </citation>
    <scope>NUCLEOTIDE SEQUENCE [LARGE SCALE GENOMIC DNA]</scope>
    <source>
        <strain evidence="3">CCUG 54939</strain>
    </source>
</reference>
<dbReference type="EMBL" id="JBHSAF010000007">
    <property type="protein sequence ID" value="MFC3913433.1"/>
    <property type="molecule type" value="Genomic_DNA"/>
</dbReference>
<dbReference type="RefSeq" id="WP_377151774.1">
    <property type="nucleotide sequence ID" value="NZ_JBHSAF010000007.1"/>
</dbReference>
<accession>A0ABV8CMZ4</accession>
<name>A0ABV8CMZ4_9GAMM</name>
<keyword evidence="1" id="KW-0472">Membrane</keyword>
<feature type="transmembrane region" description="Helical" evidence="1">
    <location>
        <begin position="12"/>
        <end position="31"/>
    </location>
</feature>
<evidence type="ECO:0000313" key="2">
    <source>
        <dbReference type="EMBL" id="MFC3913433.1"/>
    </source>
</evidence>
<protein>
    <submittedName>
        <fullName evidence="2">Uncharacterized protein</fullName>
    </submittedName>
</protein>
<dbReference type="Proteomes" id="UP001595692">
    <property type="component" value="Unassembled WGS sequence"/>
</dbReference>
<feature type="transmembrane region" description="Helical" evidence="1">
    <location>
        <begin position="43"/>
        <end position="65"/>
    </location>
</feature>